<keyword evidence="4" id="KW-1185">Reference proteome</keyword>
<dbReference type="InterPro" id="IPR016047">
    <property type="entry name" value="M23ase_b-sheet_dom"/>
</dbReference>
<dbReference type="CDD" id="cd12797">
    <property type="entry name" value="M23_peptidase"/>
    <property type="match status" value="1"/>
</dbReference>
<dbReference type="Proteomes" id="UP001145072">
    <property type="component" value="Unassembled WGS sequence"/>
</dbReference>
<feature type="domain" description="M23ase beta-sheet core" evidence="2">
    <location>
        <begin position="21"/>
        <end position="118"/>
    </location>
</feature>
<evidence type="ECO:0000313" key="3">
    <source>
        <dbReference type="EMBL" id="MDC3421344.1"/>
    </source>
</evidence>
<dbReference type="AlphaFoldDB" id="A0A9X4AJ35"/>
<dbReference type="GO" id="GO:0004222">
    <property type="term" value="F:metalloendopeptidase activity"/>
    <property type="evidence" value="ECO:0007669"/>
    <property type="project" value="TreeGrafter"/>
</dbReference>
<dbReference type="Pfam" id="PF01551">
    <property type="entry name" value="Peptidase_M23"/>
    <property type="match status" value="1"/>
</dbReference>
<organism evidence="3 4">
    <name type="scientific">Aquibacillus koreensis</name>
    <dbReference type="NCBI Taxonomy" id="279446"/>
    <lineage>
        <taxon>Bacteria</taxon>
        <taxon>Bacillati</taxon>
        <taxon>Bacillota</taxon>
        <taxon>Bacilli</taxon>
        <taxon>Bacillales</taxon>
        <taxon>Bacillaceae</taxon>
        <taxon>Aquibacillus</taxon>
    </lineage>
</organism>
<dbReference type="InterPro" id="IPR036366">
    <property type="entry name" value="PGBDSf"/>
</dbReference>
<evidence type="ECO:0000259" key="1">
    <source>
        <dbReference type="Pfam" id="PF01471"/>
    </source>
</evidence>
<dbReference type="InterPro" id="IPR002477">
    <property type="entry name" value="Peptidoglycan-bd-like"/>
</dbReference>
<sequence>MKNFRGYQVTREYGPIPGSNKFHTGIDLVKSHKAPIQAFTSGEVLYAGEGKDGTGFGGYGNVVLLVDKNNRGQLYAHLDSVKVTKGQHVKPESIVGYQGETGYTTGSHLHFEVRKVAESSPPYGWRADRENNCLNPTKYLQNYNSGDQNKKLTLRNGNVGEEVEKIQQKLVSLGYSLPKYGIDGRFGDETEAAVRIFQSDQNITVDGIVGPVTHESLDKAIADQTIPYPGSTFSRGSTGENVRRIQRIVNTRVDGIYGPKTETAVKKFQSNHNLLVDGIVGPNTWKVLF</sequence>
<name>A0A9X4AJ35_9BACI</name>
<dbReference type="EMBL" id="JAMQJZ010000010">
    <property type="protein sequence ID" value="MDC3421344.1"/>
    <property type="molecule type" value="Genomic_DNA"/>
</dbReference>
<dbReference type="PANTHER" id="PTHR21666:SF270">
    <property type="entry name" value="MUREIN HYDROLASE ACTIVATOR ENVC"/>
    <property type="match status" value="1"/>
</dbReference>
<reference evidence="3" key="1">
    <citation type="submission" date="2022-06" db="EMBL/GenBank/DDBJ databases">
        <title>Aquibacillus sp. a new bacterium isolated from soil saline samples.</title>
        <authorList>
            <person name="Galisteo C."/>
            <person name="De La Haba R."/>
            <person name="Sanchez-Porro C."/>
            <person name="Ventosa A."/>
        </authorList>
    </citation>
    <scope>NUCLEOTIDE SEQUENCE</scope>
    <source>
        <strain evidence="3">JCM 12387</strain>
    </source>
</reference>
<dbReference type="SUPFAM" id="SSF47090">
    <property type="entry name" value="PGBD-like"/>
    <property type="match status" value="2"/>
</dbReference>
<dbReference type="PANTHER" id="PTHR21666">
    <property type="entry name" value="PEPTIDASE-RELATED"/>
    <property type="match status" value="1"/>
</dbReference>
<dbReference type="Pfam" id="PF01471">
    <property type="entry name" value="PG_binding_1"/>
    <property type="match status" value="2"/>
</dbReference>
<proteinExistence type="predicted"/>
<gene>
    <name evidence="3" type="ORF">NC661_13290</name>
</gene>
<dbReference type="InterPro" id="IPR011055">
    <property type="entry name" value="Dup_hybrid_motif"/>
</dbReference>
<feature type="domain" description="Peptidoglycan binding-like" evidence="1">
    <location>
        <begin position="160"/>
        <end position="217"/>
    </location>
</feature>
<evidence type="ECO:0000259" key="2">
    <source>
        <dbReference type="Pfam" id="PF01551"/>
    </source>
</evidence>
<comment type="caution">
    <text evidence="3">The sequence shown here is derived from an EMBL/GenBank/DDBJ whole genome shotgun (WGS) entry which is preliminary data.</text>
</comment>
<dbReference type="InterPro" id="IPR036365">
    <property type="entry name" value="PGBD-like_sf"/>
</dbReference>
<dbReference type="Gene3D" id="1.10.101.10">
    <property type="entry name" value="PGBD-like superfamily/PGBD"/>
    <property type="match status" value="2"/>
</dbReference>
<protein>
    <submittedName>
        <fullName evidence="3">Peptidoglycan-binding protein</fullName>
    </submittedName>
</protein>
<dbReference type="Gene3D" id="2.70.70.10">
    <property type="entry name" value="Glucose Permease (Domain IIA)"/>
    <property type="match status" value="1"/>
</dbReference>
<accession>A0A9X4AJ35</accession>
<dbReference type="RefSeq" id="WP_259869461.1">
    <property type="nucleotide sequence ID" value="NZ_JAMQJZ010000010.1"/>
</dbReference>
<evidence type="ECO:0000313" key="4">
    <source>
        <dbReference type="Proteomes" id="UP001145072"/>
    </source>
</evidence>
<feature type="domain" description="Peptidoglycan binding-like" evidence="1">
    <location>
        <begin position="251"/>
        <end position="288"/>
    </location>
</feature>
<dbReference type="InterPro" id="IPR050570">
    <property type="entry name" value="Cell_wall_metabolism_enzyme"/>
</dbReference>
<dbReference type="SUPFAM" id="SSF51261">
    <property type="entry name" value="Duplicated hybrid motif"/>
    <property type="match status" value="1"/>
</dbReference>